<gene>
    <name evidence="2" type="ORF">HK439_09725</name>
</gene>
<dbReference type="InterPro" id="IPR036249">
    <property type="entry name" value="Thioredoxin-like_sf"/>
</dbReference>
<evidence type="ECO:0000313" key="2">
    <source>
        <dbReference type="EMBL" id="MBD1546542.1"/>
    </source>
</evidence>
<proteinExistence type="predicted"/>
<feature type="domain" description="Spermatogenesis-associated protein 20-like TRX" evidence="1">
    <location>
        <begin position="3"/>
        <end position="164"/>
    </location>
</feature>
<dbReference type="Gene3D" id="3.40.30.10">
    <property type="entry name" value="Glutaredoxin"/>
    <property type="match status" value="1"/>
</dbReference>
<reference evidence="2" key="1">
    <citation type="submission" date="2020-05" db="EMBL/GenBank/DDBJ databases">
        <title>Identification of trans-AT polyketide cluster in two marine bacteria, producers of a novel glutaramide-containing polyketide sesbanimide D and analogs.</title>
        <authorList>
            <person name="Kacar D."/>
            <person name="Rodriguez P."/>
            <person name="Canedo L."/>
            <person name="Gonzalez E."/>
            <person name="Galan B."/>
            <person name="De La Calle F."/>
            <person name="Garcia J.L."/>
        </authorList>
    </citation>
    <scope>NUCLEOTIDE SEQUENCE</scope>
    <source>
        <strain evidence="2">PHM038</strain>
    </source>
</reference>
<dbReference type="Pfam" id="PF03190">
    <property type="entry name" value="Thioredox_DsbH"/>
    <property type="match status" value="1"/>
</dbReference>
<dbReference type="AlphaFoldDB" id="A0A926P471"/>
<name>A0A926P471_9HYPH</name>
<dbReference type="PANTHER" id="PTHR42899">
    <property type="entry name" value="SPERMATOGENESIS-ASSOCIATED PROTEIN 20"/>
    <property type="match status" value="1"/>
</dbReference>
<comment type="caution">
    <text evidence="2">The sequence shown here is derived from an EMBL/GenBank/DDBJ whole genome shotgun (WGS) entry which is preliminary data.</text>
</comment>
<dbReference type="InterPro" id="IPR004879">
    <property type="entry name" value="Ssp411-like_TRX"/>
</dbReference>
<dbReference type="PIRSF" id="PIRSF006402">
    <property type="entry name" value="UCP006402_thioredoxin"/>
    <property type="match status" value="1"/>
</dbReference>
<sequence>MTENRLARSTSPYLLQHKDNPVHWYPWGPEALAAAKAENKPILLSVGYAACHWCHVMAHESFEDASTAEVMNRLFINIKVDREERPDIDQIYMKALHALGEQGGWPLTMFLTPDGEPFWGGTYYPKEAKWGHPAFVDMLEAVSRTFHTDRERIETNRSGLLEALKTEITPTAPIDRSLMMAAGERLLSLYDPEHGGIKGAPKFPQASILDLLWRTGLRAGNDKAKETFLHTLRQIGNGGIYDHLKGGIARYSVDHLWLVPHFEKMLYDNGQYLDHLVTAYLATGEDLFRNRIEETVGWLLDEMRMEGGAFAASLDADSEGVEGKFYVWTADEIADVLGEEDAALFAKAYDVSPGGNWEGVTILNRLKAPSLSAKEEARLARLRKKLLERRSGRIRPGLDDKILADWNGLTIAALARAARFVSRESCLEAAQSAYDFVMETMMHDGHLGHSWRAGRLLLPGFASDYANMMNAALALAETCPEEAMTYIANAEKLGKALVEDYQTAEGAFYLTAADAEGLIVRPVTSADEATPNPNSMAALAFAKLYILTGKTEYRDLADKVLIALSSDIPKNVFATASLLTAFDTRTNGRLAVIVGPSGSDPNPFLKVLSKTVDPALHCLVLESTDDLPEDHPAKGKNALEDKTTVYLCREGACSFPITRRKELEEALTVIS</sequence>
<dbReference type="GO" id="GO:0005975">
    <property type="term" value="P:carbohydrate metabolic process"/>
    <property type="evidence" value="ECO:0007669"/>
    <property type="project" value="InterPro"/>
</dbReference>
<organism evidence="2 3">
    <name type="scientific">Roseibium aggregatum</name>
    <dbReference type="NCBI Taxonomy" id="187304"/>
    <lineage>
        <taxon>Bacteria</taxon>
        <taxon>Pseudomonadati</taxon>
        <taxon>Pseudomonadota</taxon>
        <taxon>Alphaproteobacteria</taxon>
        <taxon>Hyphomicrobiales</taxon>
        <taxon>Stappiaceae</taxon>
        <taxon>Roseibium</taxon>
    </lineage>
</organism>
<dbReference type="Proteomes" id="UP000598467">
    <property type="component" value="Unassembled WGS sequence"/>
</dbReference>
<evidence type="ECO:0000313" key="3">
    <source>
        <dbReference type="Proteomes" id="UP000598467"/>
    </source>
</evidence>
<accession>A0A926P471</accession>
<dbReference type="SUPFAM" id="SSF52833">
    <property type="entry name" value="Thioredoxin-like"/>
    <property type="match status" value="1"/>
</dbReference>
<dbReference type="SUPFAM" id="SSF48208">
    <property type="entry name" value="Six-hairpin glycosidases"/>
    <property type="match status" value="1"/>
</dbReference>
<dbReference type="RefSeq" id="WP_190291208.1">
    <property type="nucleotide sequence ID" value="NZ_JABFCZ010000009.1"/>
</dbReference>
<dbReference type="PANTHER" id="PTHR42899:SF1">
    <property type="entry name" value="SPERMATOGENESIS-ASSOCIATED PROTEIN 20"/>
    <property type="match status" value="1"/>
</dbReference>
<dbReference type="InterPro" id="IPR008928">
    <property type="entry name" value="6-hairpin_glycosidase_sf"/>
</dbReference>
<dbReference type="EMBL" id="JABFCZ010000009">
    <property type="protein sequence ID" value="MBD1546542.1"/>
    <property type="molecule type" value="Genomic_DNA"/>
</dbReference>
<protein>
    <submittedName>
        <fullName evidence="2">Thioredoxin domain-containing protein</fullName>
    </submittedName>
</protein>
<dbReference type="CDD" id="cd02955">
    <property type="entry name" value="SSP411"/>
    <property type="match status" value="1"/>
</dbReference>
<dbReference type="InterPro" id="IPR024705">
    <property type="entry name" value="Ssp411"/>
</dbReference>
<evidence type="ECO:0000259" key="1">
    <source>
        <dbReference type="Pfam" id="PF03190"/>
    </source>
</evidence>